<protein>
    <submittedName>
        <fullName evidence="1">Uncharacterized protein</fullName>
    </submittedName>
</protein>
<reference evidence="1 2" key="1">
    <citation type="journal article" date="2016" name="Mol. Biol. Evol.">
        <title>Comparative Genomics of Early-Diverging Mushroom-Forming Fungi Provides Insights into the Origins of Lignocellulose Decay Capabilities.</title>
        <authorList>
            <person name="Nagy L.G."/>
            <person name="Riley R."/>
            <person name="Tritt A."/>
            <person name="Adam C."/>
            <person name="Daum C."/>
            <person name="Floudas D."/>
            <person name="Sun H."/>
            <person name="Yadav J.S."/>
            <person name="Pangilinan J."/>
            <person name="Larsson K.H."/>
            <person name="Matsuura K."/>
            <person name="Barry K."/>
            <person name="Labutti K."/>
            <person name="Kuo R."/>
            <person name="Ohm R.A."/>
            <person name="Bhattacharya S.S."/>
            <person name="Shirouzu T."/>
            <person name="Yoshinaga Y."/>
            <person name="Martin F.M."/>
            <person name="Grigoriev I.V."/>
            <person name="Hibbett D.S."/>
        </authorList>
    </citation>
    <scope>NUCLEOTIDE SEQUENCE [LARGE SCALE GENOMIC DNA]</scope>
    <source>
        <strain evidence="1 2">HHB12029</strain>
    </source>
</reference>
<dbReference type="InParanoid" id="A0A165CRD4"/>
<gene>
    <name evidence="1" type="ORF">EXIGLDRAFT_331147</name>
</gene>
<proteinExistence type="predicted"/>
<dbReference type="Proteomes" id="UP000077266">
    <property type="component" value="Unassembled WGS sequence"/>
</dbReference>
<dbReference type="OrthoDB" id="2922289at2759"/>
<keyword evidence="2" id="KW-1185">Reference proteome</keyword>
<evidence type="ECO:0000313" key="2">
    <source>
        <dbReference type="Proteomes" id="UP000077266"/>
    </source>
</evidence>
<evidence type="ECO:0000313" key="1">
    <source>
        <dbReference type="EMBL" id="KZV82953.1"/>
    </source>
</evidence>
<accession>A0A165CRD4</accession>
<organism evidence="1 2">
    <name type="scientific">Exidia glandulosa HHB12029</name>
    <dbReference type="NCBI Taxonomy" id="1314781"/>
    <lineage>
        <taxon>Eukaryota</taxon>
        <taxon>Fungi</taxon>
        <taxon>Dikarya</taxon>
        <taxon>Basidiomycota</taxon>
        <taxon>Agaricomycotina</taxon>
        <taxon>Agaricomycetes</taxon>
        <taxon>Auriculariales</taxon>
        <taxon>Exidiaceae</taxon>
        <taxon>Exidia</taxon>
    </lineage>
</organism>
<name>A0A165CRD4_EXIGL</name>
<sequence length="147" mass="16862">MSPFTAEWLFNNAAYCQTEEGQRRFREWLRYKHDKDEEYEGILAACSDPVDSANARERDKYLRGNPKWPLAAAELGLNSYALTMYHKFCASEGRGIPVRTALLIKRRRGEPAASWNARLNGNRIAACRLSGHRRRLGGMPPHRSVRI</sequence>
<dbReference type="AlphaFoldDB" id="A0A165CRD4"/>
<dbReference type="STRING" id="1314781.A0A165CRD4"/>
<dbReference type="EMBL" id="KV426296">
    <property type="protein sequence ID" value="KZV82953.1"/>
    <property type="molecule type" value="Genomic_DNA"/>
</dbReference>